<evidence type="ECO:0000259" key="5">
    <source>
        <dbReference type="PROSITE" id="PS50931"/>
    </source>
</evidence>
<dbReference type="PRINTS" id="PR00039">
    <property type="entry name" value="HTHLYSR"/>
</dbReference>
<dbReference type="AlphaFoldDB" id="A0A927IHC6"/>
<name>A0A927IHC6_9BACT</name>
<organism evidence="6 7">
    <name type="scientific">Pelagicoccus enzymogenes</name>
    <dbReference type="NCBI Taxonomy" id="2773457"/>
    <lineage>
        <taxon>Bacteria</taxon>
        <taxon>Pseudomonadati</taxon>
        <taxon>Verrucomicrobiota</taxon>
        <taxon>Opitutia</taxon>
        <taxon>Puniceicoccales</taxon>
        <taxon>Pelagicoccaceae</taxon>
        <taxon>Pelagicoccus</taxon>
    </lineage>
</organism>
<dbReference type="InterPro" id="IPR005119">
    <property type="entry name" value="LysR_subst-bd"/>
</dbReference>
<keyword evidence="3" id="KW-0238">DNA-binding</keyword>
<dbReference type="Gene3D" id="3.40.190.10">
    <property type="entry name" value="Periplasmic binding protein-like II"/>
    <property type="match status" value="2"/>
</dbReference>
<evidence type="ECO:0000256" key="1">
    <source>
        <dbReference type="ARBA" id="ARBA00009437"/>
    </source>
</evidence>
<dbReference type="FunFam" id="1.10.10.10:FF:000001">
    <property type="entry name" value="LysR family transcriptional regulator"/>
    <property type="match status" value="1"/>
</dbReference>
<evidence type="ECO:0000256" key="3">
    <source>
        <dbReference type="ARBA" id="ARBA00023125"/>
    </source>
</evidence>
<dbReference type="SUPFAM" id="SSF53850">
    <property type="entry name" value="Periplasmic binding protein-like II"/>
    <property type="match status" value="1"/>
</dbReference>
<evidence type="ECO:0000313" key="6">
    <source>
        <dbReference type="EMBL" id="MBD5779310.1"/>
    </source>
</evidence>
<proteinExistence type="inferred from homology"/>
<keyword evidence="2" id="KW-0805">Transcription regulation</keyword>
<dbReference type="InterPro" id="IPR036388">
    <property type="entry name" value="WH-like_DNA-bd_sf"/>
</dbReference>
<keyword evidence="4" id="KW-0804">Transcription</keyword>
<comment type="similarity">
    <text evidence="1">Belongs to the LysR transcriptional regulatory family.</text>
</comment>
<dbReference type="PANTHER" id="PTHR30346:SF28">
    <property type="entry name" value="HTH-TYPE TRANSCRIPTIONAL REGULATOR CYNR"/>
    <property type="match status" value="1"/>
</dbReference>
<comment type="caution">
    <text evidence="6">The sequence shown here is derived from an EMBL/GenBank/DDBJ whole genome shotgun (WGS) entry which is preliminary data.</text>
</comment>
<dbReference type="Pfam" id="PF00126">
    <property type="entry name" value="HTH_1"/>
    <property type="match status" value="1"/>
</dbReference>
<dbReference type="PROSITE" id="PS50931">
    <property type="entry name" value="HTH_LYSR"/>
    <property type="match status" value="1"/>
</dbReference>
<dbReference type="GO" id="GO:0032993">
    <property type="term" value="C:protein-DNA complex"/>
    <property type="evidence" value="ECO:0007669"/>
    <property type="project" value="TreeGrafter"/>
</dbReference>
<keyword evidence="7" id="KW-1185">Reference proteome</keyword>
<dbReference type="InterPro" id="IPR036390">
    <property type="entry name" value="WH_DNA-bd_sf"/>
</dbReference>
<dbReference type="PANTHER" id="PTHR30346">
    <property type="entry name" value="TRANSCRIPTIONAL DUAL REGULATOR HCAR-RELATED"/>
    <property type="match status" value="1"/>
</dbReference>
<feature type="domain" description="HTH lysR-type" evidence="5">
    <location>
        <begin position="1"/>
        <end position="58"/>
    </location>
</feature>
<evidence type="ECO:0000256" key="4">
    <source>
        <dbReference type="ARBA" id="ARBA00023163"/>
    </source>
</evidence>
<dbReference type="InterPro" id="IPR000847">
    <property type="entry name" value="LysR_HTH_N"/>
</dbReference>
<dbReference type="GO" id="GO:0003677">
    <property type="term" value="F:DNA binding"/>
    <property type="evidence" value="ECO:0007669"/>
    <property type="project" value="UniProtKB-KW"/>
</dbReference>
<sequence length="297" mass="33066">MELQQLRYFSSVAKHRNFTRAAEECRVSQPALSIQIKKLETELGGPLFHRQGRTIVLTNVGKQLEGKAESLLRLHQSTLDEMRDAVVSGGEAHFGATLTIAPYLIPYVVSHANQADIPPFTMQENFTEGLLGSILDGSLDFALMSTPVEEPRLLVKVIAREPFVLVVPKGHALAKKRRVLAADVRREPFLPLSQIHCAGRQINEFIQDTDTRPKASFESAQIDTILKLVNSGQGVSLLPKMSVLGSLSEGLCYREISDAKIGRDISMVHHPDRYLSDSVRQLMKLLEKCINGFVKER</sequence>
<dbReference type="Gene3D" id="1.10.10.10">
    <property type="entry name" value="Winged helix-like DNA-binding domain superfamily/Winged helix DNA-binding domain"/>
    <property type="match status" value="1"/>
</dbReference>
<dbReference type="GO" id="GO:0003700">
    <property type="term" value="F:DNA-binding transcription factor activity"/>
    <property type="evidence" value="ECO:0007669"/>
    <property type="project" value="InterPro"/>
</dbReference>
<reference evidence="6" key="1">
    <citation type="submission" date="2020-09" db="EMBL/GenBank/DDBJ databases">
        <title>Pelagicoccus enzymogenes sp. nov. with an EPS production, isolated from marine sediment.</title>
        <authorList>
            <person name="Feng X."/>
        </authorList>
    </citation>
    <scope>NUCLEOTIDE SEQUENCE</scope>
    <source>
        <strain evidence="6">NFK12</strain>
    </source>
</reference>
<protein>
    <submittedName>
        <fullName evidence="6">LysR family transcriptional regulator</fullName>
    </submittedName>
</protein>
<dbReference type="Proteomes" id="UP000622317">
    <property type="component" value="Unassembled WGS sequence"/>
</dbReference>
<dbReference type="SUPFAM" id="SSF46785">
    <property type="entry name" value="Winged helix' DNA-binding domain"/>
    <property type="match status" value="1"/>
</dbReference>
<evidence type="ECO:0000256" key="2">
    <source>
        <dbReference type="ARBA" id="ARBA00023015"/>
    </source>
</evidence>
<dbReference type="RefSeq" id="WP_191616443.1">
    <property type="nucleotide sequence ID" value="NZ_JACYFG010000007.1"/>
</dbReference>
<dbReference type="Pfam" id="PF03466">
    <property type="entry name" value="LysR_substrate"/>
    <property type="match status" value="1"/>
</dbReference>
<accession>A0A927IHC6</accession>
<dbReference type="EMBL" id="JACYFG010000007">
    <property type="protein sequence ID" value="MBD5779310.1"/>
    <property type="molecule type" value="Genomic_DNA"/>
</dbReference>
<gene>
    <name evidence="6" type="ORF">IEN85_07375</name>
</gene>
<evidence type="ECO:0000313" key="7">
    <source>
        <dbReference type="Proteomes" id="UP000622317"/>
    </source>
</evidence>